<dbReference type="AlphaFoldDB" id="A0A8A1LU56"/>
<feature type="region of interest" description="Disordered" evidence="1">
    <location>
        <begin position="426"/>
        <end position="528"/>
    </location>
</feature>
<feature type="region of interest" description="Disordered" evidence="1">
    <location>
        <begin position="1"/>
        <end position="86"/>
    </location>
</feature>
<dbReference type="EMBL" id="CP069106">
    <property type="protein sequence ID" value="QSS56113.1"/>
    <property type="molecule type" value="Genomic_DNA"/>
</dbReference>
<dbReference type="Proteomes" id="UP000663419">
    <property type="component" value="Chromosome 5"/>
</dbReference>
<evidence type="ECO:0008006" key="4">
    <source>
        <dbReference type="Google" id="ProtNLM"/>
    </source>
</evidence>
<reference evidence="2" key="1">
    <citation type="submission" date="2021-01" db="EMBL/GenBank/DDBJ databases">
        <title>Chromosome-level genome assembly of a human fungal pathogen reveals clustering of transcriptionally co-regulated genes.</title>
        <authorList>
            <person name="Voorhies M."/>
            <person name="Cohen S."/>
            <person name="Shea T.P."/>
            <person name="Petrus S."/>
            <person name="Munoz J.F."/>
            <person name="Poplawski S."/>
            <person name="Goldman W.E."/>
            <person name="Michael T."/>
            <person name="Cuomo C.A."/>
            <person name="Sil A."/>
            <person name="Beyhan S."/>
        </authorList>
    </citation>
    <scope>NUCLEOTIDE SEQUENCE</scope>
    <source>
        <strain evidence="2">H88</strain>
    </source>
</reference>
<feature type="region of interest" description="Disordered" evidence="1">
    <location>
        <begin position="756"/>
        <end position="780"/>
    </location>
</feature>
<dbReference type="Gene3D" id="1.10.510.10">
    <property type="entry name" value="Transferase(Phosphotransferase) domain 1"/>
    <property type="match status" value="1"/>
</dbReference>
<feature type="compositionally biased region" description="Polar residues" evidence="1">
    <location>
        <begin position="98"/>
        <end position="114"/>
    </location>
</feature>
<gene>
    <name evidence="2" type="ORF">I7I53_04233</name>
</gene>
<dbReference type="InterPro" id="IPR011009">
    <property type="entry name" value="Kinase-like_dom_sf"/>
</dbReference>
<proteinExistence type="predicted"/>
<evidence type="ECO:0000256" key="1">
    <source>
        <dbReference type="SAM" id="MobiDB-lite"/>
    </source>
</evidence>
<accession>A0A8A1LU56</accession>
<feature type="compositionally biased region" description="Low complexity" evidence="1">
    <location>
        <begin position="506"/>
        <end position="525"/>
    </location>
</feature>
<evidence type="ECO:0000313" key="2">
    <source>
        <dbReference type="EMBL" id="QSS56113.1"/>
    </source>
</evidence>
<dbReference type="SUPFAM" id="SSF56112">
    <property type="entry name" value="Protein kinase-like (PK-like)"/>
    <property type="match status" value="1"/>
</dbReference>
<evidence type="ECO:0000313" key="3">
    <source>
        <dbReference type="Proteomes" id="UP000663419"/>
    </source>
</evidence>
<name>A0A8A1LU56_AJEC8</name>
<sequence>MADNSSPDYEALYRKAETERRQAEERERHEGELRRQAEELRRQAEERERHEGELRRQAEERERHEGELRRQAEEREAEEKVRSQPTTLGELIKGCHDSFSQPLQAGTPSRSTKGTIPPPTGKYCPTNLCRWSSCPVQLQEIYDAVSTYLQPTGRDAPRLFTSLLVLNELGRRYSSRKLRSEKDLEHYERTAVEDHVHDIIAELCKIPDARERFRLGDGIMFENHENLLQTSESDVQLFDESSTKHPKPDSFCIHRINGSTNTLITTVEYKPPHKLSVENLRVGLRSMKLWEEIVQSDTIPKNDELNKDEKLRYNAEQLTCSVLVQEYHVMIQHGLEYSYITNGLAIVLLYIPYDDPGTLYYHLCEPNKDVMSESPEIFHLSKTAIARILCLCLMCFLSDIRDQKWRNAARSQLHIWKTSFDFTRSQIPDDELQQTPPGSEYASSEYMPSEHLPSSPLQPGHRVSTRSQTTCAPMDISLLSDHMDSSDSDSNQTAHGRKRGFSQVMSSPPSQRSSARPAGPRPSSGQSQHTARYCTQRCLLGLQQGGELDHQCPNVSLHRRGQNDDRHCIDAKKLVQILNEQLDCDLDHNCTPFGTCGSYGAPFKITCAAYGYTLVGKGTTAGLWKVVSREAEIYRVLQKAQGSAVPVFLGTIDLKLFLFLHGAGDIRHMILMGWAGEGIENVKDKEVLSREISRSKKEIRVLGVVHKDLRSANMLWNDELRRVLIIDFHQSDIDQFPKKKRVESLKRSLHQVRRSKRPCNNNGWTGHISMTTESDVQSSA</sequence>
<feature type="region of interest" description="Disordered" evidence="1">
    <location>
        <begin position="98"/>
        <end position="118"/>
    </location>
</feature>
<dbReference type="VEuPathDB" id="FungiDB:I7I53_04233"/>
<protein>
    <recommendedName>
        <fullName evidence="4">Protein kinase domain-containing protein</fullName>
    </recommendedName>
</protein>
<feature type="compositionally biased region" description="Basic and acidic residues" evidence="1">
    <location>
        <begin position="11"/>
        <end position="82"/>
    </location>
</feature>
<feature type="compositionally biased region" description="Polar residues" evidence="1">
    <location>
        <begin position="758"/>
        <end position="780"/>
    </location>
</feature>
<organism evidence="2 3">
    <name type="scientific">Ajellomyces capsulatus (strain H88)</name>
    <name type="common">Darling's disease fungus</name>
    <name type="synonym">Histoplasma capsulatum</name>
    <dbReference type="NCBI Taxonomy" id="544711"/>
    <lineage>
        <taxon>Eukaryota</taxon>
        <taxon>Fungi</taxon>
        <taxon>Dikarya</taxon>
        <taxon>Ascomycota</taxon>
        <taxon>Pezizomycotina</taxon>
        <taxon>Eurotiomycetes</taxon>
        <taxon>Eurotiomycetidae</taxon>
        <taxon>Onygenales</taxon>
        <taxon>Ajellomycetaceae</taxon>
        <taxon>Histoplasma</taxon>
    </lineage>
</organism>